<gene>
    <name evidence="2" type="ORF">EPZ47_17910</name>
</gene>
<dbReference type="KEGG" id="pvk:EPZ47_17910"/>
<evidence type="ECO:0000313" key="3">
    <source>
        <dbReference type="Proteomes" id="UP000296468"/>
    </source>
</evidence>
<keyword evidence="1" id="KW-1133">Transmembrane helix</keyword>
<sequence>MEALMMELKKVFVSLLGEIYLGLLLAIPLLSVMALKIKPSKVASLFIGGFSLPLSLFCYVVWVYASGPEDWSWVNFLFDLLAFAQIGWLGGALALVGVLIKVNVLKKAGLWVSIGSVVFHGLFLLLMCIFGAGS</sequence>
<keyword evidence="1" id="KW-0812">Transmembrane</keyword>
<dbReference type="EMBL" id="CP035088">
    <property type="protein sequence ID" value="QBZ90511.1"/>
    <property type="molecule type" value="Genomic_DNA"/>
</dbReference>
<name>A0A4P7PII0_9PSED</name>
<feature type="transmembrane region" description="Helical" evidence="1">
    <location>
        <begin position="12"/>
        <end position="35"/>
    </location>
</feature>
<protein>
    <submittedName>
        <fullName evidence="2">Uncharacterized protein</fullName>
    </submittedName>
</protein>
<feature type="transmembrane region" description="Helical" evidence="1">
    <location>
        <begin position="110"/>
        <end position="132"/>
    </location>
</feature>
<dbReference type="OrthoDB" id="7026854at2"/>
<accession>A0A4P7PII0</accession>
<keyword evidence="1" id="KW-0472">Membrane</keyword>
<feature type="transmembrane region" description="Helical" evidence="1">
    <location>
        <begin position="42"/>
        <end position="64"/>
    </location>
</feature>
<organism evidence="2 3">
    <name type="scientific">Pseudomonas viciae</name>
    <dbReference type="NCBI Taxonomy" id="2505979"/>
    <lineage>
        <taxon>Bacteria</taxon>
        <taxon>Pseudomonadati</taxon>
        <taxon>Pseudomonadota</taxon>
        <taxon>Gammaproteobacteria</taxon>
        <taxon>Pseudomonadales</taxon>
        <taxon>Pseudomonadaceae</taxon>
        <taxon>Pseudomonas</taxon>
    </lineage>
</organism>
<evidence type="ECO:0000313" key="2">
    <source>
        <dbReference type="EMBL" id="QBZ90511.1"/>
    </source>
</evidence>
<proteinExistence type="predicted"/>
<dbReference type="Proteomes" id="UP000296468">
    <property type="component" value="Chromosome"/>
</dbReference>
<dbReference type="AlphaFoldDB" id="A0A4P7PII0"/>
<reference evidence="2 3" key="1">
    <citation type="journal article" date="2019" name="Front. Microbiol.">
        <title>In silico and Genetic Analyses of Cyclic Lipopeptide Synthetic Gene Clusters in Pseudomonas sp. 11K1.</title>
        <authorList>
            <person name="Zhao H."/>
            <person name="Liu Y.P."/>
            <person name="Zhang L.Q."/>
        </authorList>
    </citation>
    <scope>NUCLEOTIDE SEQUENCE [LARGE SCALE GENOMIC DNA]</scope>
    <source>
        <strain evidence="2 3">11K1</strain>
    </source>
</reference>
<evidence type="ECO:0000256" key="1">
    <source>
        <dbReference type="SAM" id="Phobius"/>
    </source>
</evidence>
<feature type="transmembrane region" description="Helical" evidence="1">
    <location>
        <begin position="76"/>
        <end position="98"/>
    </location>
</feature>
<dbReference type="RefSeq" id="WP_135846034.1">
    <property type="nucleotide sequence ID" value="NZ_CP035088.1"/>
</dbReference>